<dbReference type="EMBL" id="GECU01001775">
    <property type="protein sequence ID" value="JAT05932.1"/>
    <property type="molecule type" value="Transcribed_RNA"/>
</dbReference>
<gene>
    <name evidence="2" type="ORF">g.4932</name>
</gene>
<dbReference type="PANTHER" id="PTHR33332">
    <property type="entry name" value="REVERSE TRANSCRIPTASE DOMAIN-CONTAINING PROTEIN"/>
    <property type="match status" value="1"/>
</dbReference>
<evidence type="ECO:0000259" key="1">
    <source>
        <dbReference type="PROSITE" id="PS50878"/>
    </source>
</evidence>
<dbReference type="InterPro" id="IPR000477">
    <property type="entry name" value="RT_dom"/>
</dbReference>
<dbReference type="AlphaFoldDB" id="A0A1B6K396"/>
<evidence type="ECO:0000313" key="2">
    <source>
        <dbReference type="EMBL" id="JAT05932.1"/>
    </source>
</evidence>
<dbReference type="PROSITE" id="PS50878">
    <property type="entry name" value="RT_POL"/>
    <property type="match status" value="1"/>
</dbReference>
<sequence>ARSTSTTRPVTSGVPQGSVLGPILYLWYTNDFPVAPRVQLSLYADDALLTATSANLRMAGFYIQRQLHLLEPWLTKWRIKVNVDKCEAINFTRTRRQADGRHLSLNGNDIPWKTSVKYLGVLLDSKLTFTPHVKRISEVKPGRASVASAPYLTPQ</sequence>
<feature type="non-terminal residue" evidence="2">
    <location>
        <position position="1"/>
    </location>
</feature>
<dbReference type="InterPro" id="IPR043502">
    <property type="entry name" value="DNA/RNA_pol_sf"/>
</dbReference>
<feature type="domain" description="Reverse transcriptase" evidence="1">
    <location>
        <begin position="1"/>
        <end position="123"/>
    </location>
</feature>
<accession>A0A1B6K396</accession>
<protein>
    <recommendedName>
        <fullName evidence="1">Reverse transcriptase domain-containing protein</fullName>
    </recommendedName>
</protein>
<dbReference type="SUPFAM" id="SSF56672">
    <property type="entry name" value="DNA/RNA polymerases"/>
    <property type="match status" value="1"/>
</dbReference>
<proteinExistence type="predicted"/>
<name>A0A1B6K396_9HEMI</name>
<dbReference type="GO" id="GO:0071897">
    <property type="term" value="P:DNA biosynthetic process"/>
    <property type="evidence" value="ECO:0007669"/>
    <property type="project" value="UniProtKB-ARBA"/>
</dbReference>
<dbReference type="Pfam" id="PF00078">
    <property type="entry name" value="RVT_1"/>
    <property type="match status" value="1"/>
</dbReference>
<organism evidence="2">
    <name type="scientific">Homalodisca liturata</name>
    <dbReference type="NCBI Taxonomy" id="320908"/>
    <lineage>
        <taxon>Eukaryota</taxon>
        <taxon>Metazoa</taxon>
        <taxon>Ecdysozoa</taxon>
        <taxon>Arthropoda</taxon>
        <taxon>Hexapoda</taxon>
        <taxon>Insecta</taxon>
        <taxon>Pterygota</taxon>
        <taxon>Neoptera</taxon>
        <taxon>Paraneoptera</taxon>
        <taxon>Hemiptera</taxon>
        <taxon>Auchenorrhyncha</taxon>
        <taxon>Membracoidea</taxon>
        <taxon>Cicadellidae</taxon>
        <taxon>Cicadellinae</taxon>
        <taxon>Proconiini</taxon>
        <taxon>Homalodisca</taxon>
    </lineage>
</organism>
<feature type="non-terminal residue" evidence="2">
    <location>
        <position position="155"/>
    </location>
</feature>
<reference evidence="2" key="1">
    <citation type="submission" date="2015-11" db="EMBL/GenBank/DDBJ databases">
        <title>De novo transcriptome assembly of four potential Pierce s Disease insect vectors from Arizona vineyards.</title>
        <authorList>
            <person name="Tassone E.E."/>
        </authorList>
    </citation>
    <scope>NUCLEOTIDE SEQUENCE</scope>
</reference>